<dbReference type="AlphaFoldDB" id="A0A3L6QQG0"/>
<keyword evidence="3" id="KW-1185">Reference proteome</keyword>
<dbReference type="PANTHER" id="PTHR33207">
    <property type="entry name" value="F-BOX DOMAIN CONTAINING PROTEIN-RELATED"/>
    <property type="match status" value="1"/>
</dbReference>
<dbReference type="EMBL" id="PQIB02000011">
    <property type="protein sequence ID" value="RLM85524.1"/>
    <property type="molecule type" value="Genomic_DNA"/>
</dbReference>
<feature type="compositionally biased region" description="Basic residues" evidence="1">
    <location>
        <begin position="1"/>
        <end position="13"/>
    </location>
</feature>
<protein>
    <recommendedName>
        <fullName evidence="4">F-box domain-containing protein</fullName>
    </recommendedName>
</protein>
<dbReference type="SUPFAM" id="SSF81383">
    <property type="entry name" value="F-box domain"/>
    <property type="match status" value="1"/>
</dbReference>
<evidence type="ECO:0000313" key="3">
    <source>
        <dbReference type="Proteomes" id="UP000275267"/>
    </source>
</evidence>
<gene>
    <name evidence="2" type="ORF">C2845_PM04G15490</name>
</gene>
<evidence type="ECO:0008006" key="4">
    <source>
        <dbReference type="Google" id="ProtNLM"/>
    </source>
</evidence>
<dbReference type="InterPro" id="IPR036047">
    <property type="entry name" value="F-box-like_dom_sf"/>
</dbReference>
<name>A0A3L6QQG0_PANMI</name>
<accession>A0A3L6QQG0</accession>
<evidence type="ECO:0000256" key="1">
    <source>
        <dbReference type="SAM" id="MobiDB-lite"/>
    </source>
</evidence>
<sequence>MASNRQRRPRRRRDAPEAPKPTVSSRNNDEEPPVGGAMASTTTVHDIPDHVLKLALLRLVSPVCLVRAASACKPWCRVVADAGFLARFRLLRVPRILGLYLNCSNPPVFLPSAAPSIPISQSFSLDFLAEVPGTWETVDSRDGLLLLQNRDRNSSGGTTTISMSNFRVIVVLLRERMLARRHGVPEACMYQASTSTSNRRWSYVSCAWKGNIDIPCATAAFYFVGRAGGSLYWAIIGGAGAALVLDEATAAVSLDAVPAVSIGWREEALCFRVIGGEDGTLRAVHLSENNLRVFARQLKGGSGGGTEWVLQKLLRLPKGTDGFLGRAMIVAEHDEYVLVAPRHGRWLFSVDLKTMTVERFRERNKYEEPAAYPYGLPWPPTLKA</sequence>
<proteinExistence type="predicted"/>
<dbReference type="Proteomes" id="UP000275267">
    <property type="component" value="Unassembled WGS sequence"/>
</dbReference>
<reference evidence="3" key="1">
    <citation type="journal article" date="2019" name="Nat. Commun.">
        <title>The genome of broomcorn millet.</title>
        <authorList>
            <person name="Zou C."/>
            <person name="Miki D."/>
            <person name="Li D."/>
            <person name="Tang Q."/>
            <person name="Xiao L."/>
            <person name="Rajput S."/>
            <person name="Deng P."/>
            <person name="Jia W."/>
            <person name="Huang R."/>
            <person name="Zhang M."/>
            <person name="Sun Y."/>
            <person name="Hu J."/>
            <person name="Fu X."/>
            <person name="Schnable P.S."/>
            <person name="Li F."/>
            <person name="Zhang H."/>
            <person name="Feng B."/>
            <person name="Zhu X."/>
            <person name="Liu R."/>
            <person name="Schnable J.C."/>
            <person name="Zhu J.-K."/>
            <person name="Zhang H."/>
        </authorList>
    </citation>
    <scope>NUCLEOTIDE SEQUENCE [LARGE SCALE GENOMIC DNA]</scope>
</reference>
<feature type="region of interest" description="Disordered" evidence="1">
    <location>
        <begin position="1"/>
        <end position="41"/>
    </location>
</feature>
<organism evidence="2 3">
    <name type="scientific">Panicum miliaceum</name>
    <name type="common">Proso millet</name>
    <name type="synonym">Broomcorn millet</name>
    <dbReference type="NCBI Taxonomy" id="4540"/>
    <lineage>
        <taxon>Eukaryota</taxon>
        <taxon>Viridiplantae</taxon>
        <taxon>Streptophyta</taxon>
        <taxon>Embryophyta</taxon>
        <taxon>Tracheophyta</taxon>
        <taxon>Spermatophyta</taxon>
        <taxon>Magnoliopsida</taxon>
        <taxon>Liliopsida</taxon>
        <taxon>Poales</taxon>
        <taxon>Poaceae</taxon>
        <taxon>PACMAD clade</taxon>
        <taxon>Panicoideae</taxon>
        <taxon>Panicodae</taxon>
        <taxon>Paniceae</taxon>
        <taxon>Panicinae</taxon>
        <taxon>Panicum</taxon>
        <taxon>Panicum sect. Panicum</taxon>
    </lineage>
</organism>
<evidence type="ECO:0000313" key="2">
    <source>
        <dbReference type="EMBL" id="RLM85524.1"/>
    </source>
</evidence>
<comment type="caution">
    <text evidence="2">The sequence shown here is derived from an EMBL/GenBank/DDBJ whole genome shotgun (WGS) entry which is preliminary data.</text>
</comment>
<dbReference type="OrthoDB" id="674561at2759"/>